<accession>A0A1Y0I7T4</accession>
<dbReference type="InterPro" id="IPR013549">
    <property type="entry name" value="DUF1731"/>
</dbReference>
<dbReference type="InterPro" id="IPR036291">
    <property type="entry name" value="NAD(P)-bd_dom_sf"/>
</dbReference>
<evidence type="ECO:0000259" key="2">
    <source>
        <dbReference type="Pfam" id="PF01370"/>
    </source>
</evidence>
<feature type="domain" description="NAD-dependent epimerase/dehydratase" evidence="2">
    <location>
        <begin position="4"/>
        <end position="225"/>
    </location>
</feature>
<dbReference type="RefSeq" id="WP_087461529.1">
    <property type="nucleotide sequence ID" value="NZ_CP021425.1"/>
</dbReference>
<dbReference type="KEGG" id="ome:OLMES_2499"/>
<dbReference type="InterPro" id="IPR001509">
    <property type="entry name" value="Epimerase_deHydtase"/>
</dbReference>
<dbReference type="EMBL" id="CP021425">
    <property type="protein sequence ID" value="ARU56558.1"/>
    <property type="molecule type" value="Genomic_DNA"/>
</dbReference>
<dbReference type="SUPFAM" id="SSF51735">
    <property type="entry name" value="NAD(P)-binding Rossmann-fold domains"/>
    <property type="match status" value="1"/>
</dbReference>
<organism evidence="4 5">
    <name type="scientific">Oleiphilus messinensis</name>
    <dbReference type="NCBI Taxonomy" id="141451"/>
    <lineage>
        <taxon>Bacteria</taxon>
        <taxon>Pseudomonadati</taxon>
        <taxon>Pseudomonadota</taxon>
        <taxon>Gammaproteobacteria</taxon>
        <taxon>Oceanospirillales</taxon>
        <taxon>Oleiphilaceae</taxon>
        <taxon>Oleiphilus</taxon>
    </lineage>
</organism>
<evidence type="ECO:0000313" key="5">
    <source>
        <dbReference type="Proteomes" id="UP000196027"/>
    </source>
</evidence>
<evidence type="ECO:0000256" key="1">
    <source>
        <dbReference type="ARBA" id="ARBA00009353"/>
    </source>
</evidence>
<protein>
    <submittedName>
        <fullName evidence="4">Epimerase family protein</fullName>
    </submittedName>
</protein>
<reference evidence="4 5" key="1">
    <citation type="submission" date="2017-05" db="EMBL/GenBank/DDBJ databases">
        <title>Genomic insights into alkan degradation activity of Oleiphilus messinensis.</title>
        <authorList>
            <person name="Kozyavkin S.A."/>
            <person name="Slesarev A.I."/>
            <person name="Golyshin P.N."/>
            <person name="Korzhenkov A."/>
            <person name="Golyshina O.N."/>
            <person name="Toshchakov S.V."/>
        </authorList>
    </citation>
    <scope>NUCLEOTIDE SEQUENCE [LARGE SCALE GENOMIC DNA]</scope>
    <source>
        <strain evidence="4 5">ME102</strain>
    </source>
</reference>
<feature type="domain" description="DUF1731" evidence="3">
    <location>
        <begin position="252"/>
        <end position="297"/>
    </location>
</feature>
<evidence type="ECO:0000259" key="3">
    <source>
        <dbReference type="Pfam" id="PF08338"/>
    </source>
</evidence>
<sequence length="301" mass="33378">MRNILITGGTGFIGKQLCHHLSEQGFTLTVLSRQNPETIRSTLPPNTRIINSLSKISASESIAGIINLAGEPIADKRWSETRKALIKESRIATTQKIISLMQRLSEKPDFFISGSAAGYYGDQKNQSVDENTPPVSGFTHDLCAEWEQTAQQAAELGIRTCILRTGLVVGKSGGFLSKMLPPFKFGMGGPMGPGTQWMPWIHQNDITSIILWLISNPNTRGIYNLTAPHPVTNQEFARCLGKVLRRPAILPIPEFILRLIFGEMAILFLEGQKATPHNLLQQGYVFEFEYLEDALNDATRN</sequence>
<dbReference type="Proteomes" id="UP000196027">
    <property type="component" value="Chromosome"/>
</dbReference>
<dbReference type="NCBIfam" id="TIGR01777">
    <property type="entry name" value="yfcH"/>
    <property type="match status" value="1"/>
</dbReference>
<dbReference type="Pfam" id="PF08338">
    <property type="entry name" value="DUF1731"/>
    <property type="match status" value="1"/>
</dbReference>
<dbReference type="PANTHER" id="PTHR11092">
    <property type="entry name" value="SUGAR NUCLEOTIDE EPIMERASE RELATED"/>
    <property type="match status" value="1"/>
</dbReference>
<gene>
    <name evidence="4" type="ORF">OLMES_2499</name>
</gene>
<dbReference type="Pfam" id="PF01370">
    <property type="entry name" value="Epimerase"/>
    <property type="match status" value="1"/>
</dbReference>
<proteinExistence type="inferred from homology"/>
<comment type="similarity">
    <text evidence="1">Belongs to the NAD(P)-dependent epimerase/dehydratase family. SDR39U1 subfamily.</text>
</comment>
<evidence type="ECO:0000313" key="4">
    <source>
        <dbReference type="EMBL" id="ARU56558.1"/>
    </source>
</evidence>
<name>A0A1Y0I7T4_9GAMM</name>
<dbReference type="AlphaFoldDB" id="A0A1Y0I7T4"/>
<dbReference type="Gene3D" id="3.40.50.720">
    <property type="entry name" value="NAD(P)-binding Rossmann-like Domain"/>
    <property type="match status" value="1"/>
</dbReference>
<keyword evidence="5" id="KW-1185">Reference proteome</keyword>
<dbReference type="OrthoDB" id="9801773at2"/>
<dbReference type="PANTHER" id="PTHR11092:SF0">
    <property type="entry name" value="EPIMERASE FAMILY PROTEIN SDR39U1"/>
    <property type="match status" value="1"/>
</dbReference>
<dbReference type="InterPro" id="IPR010099">
    <property type="entry name" value="SDR39U1"/>
</dbReference>